<dbReference type="Proteomes" id="UP000026941">
    <property type="component" value="Unassembled WGS sequence"/>
</dbReference>
<reference evidence="1 2" key="1">
    <citation type="submission" date="2014-05" db="EMBL/GenBank/DDBJ databases">
        <title>Whole genome shotgun sequence of Rhizobium rhizogenes NBRC 13257.</title>
        <authorList>
            <person name="Katano-Makiyama Y."/>
            <person name="Hosoyama A."/>
            <person name="Hashimoto M."/>
            <person name="Hosoyama Y."/>
            <person name="Noguchi M."/>
            <person name="Tsuchikane K."/>
            <person name="Kimura A."/>
            <person name="Ohji S."/>
            <person name="Ichikawa N."/>
            <person name="Yamazoe A."/>
            <person name="Fujita N."/>
        </authorList>
    </citation>
    <scope>NUCLEOTIDE SEQUENCE [LARGE SCALE GENOMIC DNA]</scope>
    <source>
        <strain evidence="1 2">NBRC 13257</strain>
    </source>
</reference>
<comment type="caution">
    <text evidence="1">The sequence shown here is derived from an EMBL/GenBank/DDBJ whole genome shotgun (WGS) entry which is preliminary data.</text>
</comment>
<name>A0AA87U4Z6_RHIRH</name>
<accession>A0AA87U4Z6</accession>
<proteinExistence type="predicted"/>
<gene>
    <name evidence="1" type="ORF">RRH01S_06_00490</name>
</gene>
<evidence type="ECO:0000313" key="1">
    <source>
        <dbReference type="EMBL" id="GAJ93430.1"/>
    </source>
</evidence>
<evidence type="ECO:0000313" key="2">
    <source>
        <dbReference type="Proteomes" id="UP000026941"/>
    </source>
</evidence>
<organism evidence="1 2">
    <name type="scientific">Rhizobium rhizogenes NBRC 13257</name>
    <dbReference type="NCBI Taxonomy" id="1220581"/>
    <lineage>
        <taxon>Bacteria</taxon>
        <taxon>Pseudomonadati</taxon>
        <taxon>Pseudomonadota</taxon>
        <taxon>Alphaproteobacteria</taxon>
        <taxon>Hyphomicrobiales</taxon>
        <taxon>Rhizobiaceae</taxon>
        <taxon>Rhizobium/Agrobacterium group</taxon>
        <taxon>Rhizobium</taxon>
    </lineage>
</organism>
<dbReference type="EMBL" id="BAYX01000006">
    <property type="protein sequence ID" value="GAJ93430.1"/>
    <property type="molecule type" value="Genomic_DNA"/>
</dbReference>
<dbReference type="AlphaFoldDB" id="A0AA87U4Z6"/>
<protein>
    <submittedName>
        <fullName evidence="1">Uncharacterized protein</fullName>
    </submittedName>
</protein>
<dbReference type="RefSeq" id="WP_041723653.1">
    <property type="nucleotide sequence ID" value="NZ_BAYX01000006.1"/>
</dbReference>
<sequence>MLEQARNDLRIDDLAFVDRIFLAQCPDLQLAIIIAIVGTVDEMKIRNGRQRLGSASDVD</sequence>